<feature type="region of interest" description="Disordered" evidence="2">
    <location>
        <begin position="95"/>
        <end position="124"/>
    </location>
</feature>
<sequence>MIADDQPRSGTRRKPDVRRSPARMLTAALGATIFLSGAPLAVAPAIAAPQQPEAGAATSTPTPESGMQPASENPKFTGSVSPLTRSGVTALQLFSPLMKKPTVPTDKPEAADPERPPTTEVSGADMKVDNYRGWNVWRITPKRNAGAPTSEAATRYRHRTVIAVHGGGFVLPATAMHWSYYLNLVRATGATVVVPLYPNAPTAHAAGAVPMMADFFTEQMSTYGAANVSVLADSAGAGLALAATQRLVTQHRAVPASLVLSSPWLDLTMSNTAPTPYFDPLLNIPWMRATAQLWAGNLSIRDRRVSPLFGDLRGLPQTFVYSGSVDLLYVDSFALSRKAAATPGSQIWFDLRRGGIHNWAMTLALPEARGVAPMIIRQLLET</sequence>
<evidence type="ECO:0000256" key="2">
    <source>
        <dbReference type="SAM" id="MobiDB-lite"/>
    </source>
</evidence>
<feature type="compositionally biased region" description="Polar residues" evidence="2">
    <location>
        <begin position="58"/>
        <end position="82"/>
    </location>
</feature>
<dbReference type="PANTHER" id="PTHR48081">
    <property type="entry name" value="AB HYDROLASE SUPERFAMILY PROTEIN C4A8.06C"/>
    <property type="match status" value="1"/>
</dbReference>
<feature type="region of interest" description="Disordered" evidence="2">
    <location>
        <begin position="1"/>
        <end position="21"/>
    </location>
</feature>
<dbReference type="Proteomes" id="UP001059836">
    <property type="component" value="Chromosome"/>
</dbReference>
<evidence type="ECO:0000259" key="3">
    <source>
        <dbReference type="Pfam" id="PF07859"/>
    </source>
</evidence>
<dbReference type="InterPro" id="IPR050300">
    <property type="entry name" value="GDXG_lipolytic_enzyme"/>
</dbReference>
<accession>A0ABX6IEY0</accession>
<feature type="compositionally biased region" description="Basic and acidic residues" evidence="2">
    <location>
        <begin position="106"/>
        <end position="117"/>
    </location>
</feature>
<evidence type="ECO:0000256" key="1">
    <source>
        <dbReference type="ARBA" id="ARBA00022801"/>
    </source>
</evidence>
<dbReference type="SUPFAM" id="SSF53474">
    <property type="entry name" value="alpha/beta-Hydrolases"/>
    <property type="match status" value="1"/>
</dbReference>
<protein>
    <submittedName>
        <fullName evidence="4">Alpha/beta hydrolase fold domain-containing protein</fullName>
    </submittedName>
</protein>
<organism evidence="4 5">
    <name type="scientific">Gordonia pseudamarae</name>
    <dbReference type="NCBI Taxonomy" id="2831662"/>
    <lineage>
        <taxon>Bacteria</taxon>
        <taxon>Bacillati</taxon>
        <taxon>Actinomycetota</taxon>
        <taxon>Actinomycetes</taxon>
        <taxon>Mycobacteriales</taxon>
        <taxon>Gordoniaceae</taxon>
        <taxon>Gordonia</taxon>
    </lineage>
</organism>
<dbReference type="PANTHER" id="PTHR48081:SF8">
    <property type="entry name" value="ALPHA_BETA HYDROLASE FOLD-3 DOMAIN-CONTAINING PROTEIN-RELATED"/>
    <property type="match status" value="1"/>
</dbReference>
<dbReference type="RefSeq" id="WP_213247492.1">
    <property type="nucleotide sequence ID" value="NZ_CP045806.1"/>
</dbReference>
<dbReference type="EMBL" id="CP045809">
    <property type="protein sequence ID" value="QHN34412.1"/>
    <property type="molecule type" value="Genomic_DNA"/>
</dbReference>
<dbReference type="GO" id="GO:0016787">
    <property type="term" value="F:hydrolase activity"/>
    <property type="evidence" value="ECO:0007669"/>
    <property type="project" value="UniProtKB-KW"/>
</dbReference>
<gene>
    <name evidence="4" type="ORF">GII31_05375</name>
</gene>
<reference evidence="4" key="1">
    <citation type="journal article" date="2021" name="Nat. Microbiol.">
        <title>Cocultivation of an ultrasmall environmental parasitic bacterium with lytic ability against bacteria associated with wastewater foams.</title>
        <authorList>
            <person name="Batinovic S."/>
            <person name="Rose J.J.A."/>
            <person name="Ratcliffe J."/>
            <person name="Seviour R.J."/>
            <person name="Petrovski S."/>
        </authorList>
    </citation>
    <scope>NUCLEOTIDE SEQUENCE</scope>
    <source>
        <strain evidence="4">CON9</strain>
    </source>
</reference>
<feature type="region of interest" description="Disordered" evidence="2">
    <location>
        <begin position="49"/>
        <end position="82"/>
    </location>
</feature>
<keyword evidence="1 4" id="KW-0378">Hydrolase</keyword>
<dbReference type="Gene3D" id="3.40.50.1820">
    <property type="entry name" value="alpha/beta hydrolase"/>
    <property type="match status" value="1"/>
</dbReference>
<proteinExistence type="predicted"/>
<dbReference type="Pfam" id="PF07859">
    <property type="entry name" value="Abhydrolase_3"/>
    <property type="match status" value="1"/>
</dbReference>
<dbReference type="InterPro" id="IPR029058">
    <property type="entry name" value="AB_hydrolase_fold"/>
</dbReference>
<feature type="domain" description="Alpha/beta hydrolase fold-3" evidence="3">
    <location>
        <begin position="161"/>
        <end position="360"/>
    </location>
</feature>
<name>A0ABX6IEY0_9ACTN</name>
<dbReference type="InterPro" id="IPR013094">
    <property type="entry name" value="AB_hydrolase_3"/>
</dbReference>
<keyword evidence="5" id="KW-1185">Reference proteome</keyword>
<evidence type="ECO:0000313" key="5">
    <source>
        <dbReference type="Proteomes" id="UP001059836"/>
    </source>
</evidence>
<evidence type="ECO:0000313" key="4">
    <source>
        <dbReference type="EMBL" id="QHN34412.1"/>
    </source>
</evidence>